<dbReference type="PANTHER" id="PTHR46410">
    <property type="entry name" value="AT-RICH INTERACTIVE DOMAIN-CONTAINING PROTEIN 2"/>
    <property type="match status" value="1"/>
</dbReference>
<dbReference type="Gene3D" id="1.10.150.60">
    <property type="entry name" value="ARID DNA-binding domain"/>
    <property type="match status" value="1"/>
</dbReference>
<dbReference type="CDD" id="cd16100">
    <property type="entry name" value="ARID"/>
    <property type="match status" value="1"/>
</dbReference>
<dbReference type="PANTHER" id="PTHR46410:SF1">
    <property type="entry name" value="AT-RICH INTERACTIVE DOMAIN-CONTAINING PROTEIN 1"/>
    <property type="match status" value="1"/>
</dbReference>
<proteinExistence type="predicted"/>
<dbReference type="InterPro" id="IPR000949">
    <property type="entry name" value="ELM2_dom"/>
</dbReference>
<protein>
    <recommendedName>
        <fullName evidence="3">ARID domain-containing protein</fullName>
    </recommendedName>
</protein>
<feature type="compositionally biased region" description="Acidic residues" evidence="2">
    <location>
        <begin position="517"/>
        <end position="527"/>
    </location>
</feature>
<evidence type="ECO:0000313" key="5">
    <source>
        <dbReference type="Proteomes" id="UP001341840"/>
    </source>
</evidence>
<evidence type="ECO:0000256" key="1">
    <source>
        <dbReference type="ARBA" id="ARBA00023242"/>
    </source>
</evidence>
<dbReference type="Pfam" id="PF01388">
    <property type="entry name" value="ARID"/>
    <property type="match status" value="1"/>
</dbReference>
<dbReference type="InterPro" id="IPR001606">
    <property type="entry name" value="ARID_dom"/>
</dbReference>
<dbReference type="InterPro" id="IPR009057">
    <property type="entry name" value="Homeodomain-like_sf"/>
</dbReference>
<keyword evidence="5" id="KW-1185">Reference proteome</keyword>
<feature type="domain" description="ARID" evidence="3">
    <location>
        <begin position="1"/>
        <end position="66"/>
    </location>
</feature>
<evidence type="ECO:0000259" key="3">
    <source>
        <dbReference type="PROSITE" id="PS51011"/>
    </source>
</evidence>
<dbReference type="InterPro" id="IPR036431">
    <property type="entry name" value="ARID_dom_sf"/>
</dbReference>
<dbReference type="SUPFAM" id="SSF46774">
    <property type="entry name" value="ARID-like"/>
    <property type="match status" value="1"/>
</dbReference>
<keyword evidence="1" id="KW-0539">Nucleus</keyword>
<comment type="caution">
    <text evidence="4">The sequence shown here is derived from an EMBL/GenBank/DDBJ whole genome shotgun (WGS) entry which is preliminary data.</text>
</comment>
<accession>A0ABU6V5M5</accession>
<feature type="region of interest" description="Disordered" evidence="2">
    <location>
        <begin position="514"/>
        <end position="560"/>
    </location>
</feature>
<name>A0ABU6V5M5_9FABA</name>
<dbReference type="EMBL" id="JASCZI010151054">
    <property type="protein sequence ID" value="MED6168070.1"/>
    <property type="molecule type" value="Genomic_DNA"/>
</dbReference>
<gene>
    <name evidence="4" type="ORF">PIB30_008729</name>
</gene>
<evidence type="ECO:0000313" key="4">
    <source>
        <dbReference type="EMBL" id="MED6168070.1"/>
    </source>
</evidence>
<dbReference type="Proteomes" id="UP001341840">
    <property type="component" value="Unassembled WGS sequence"/>
</dbReference>
<evidence type="ECO:0000256" key="2">
    <source>
        <dbReference type="SAM" id="MobiDB-lite"/>
    </source>
</evidence>
<sequence length="560" mass="63163">MMCTGDEPLDLYKLFMVVKEKGGYDAVCKNMLWDLVAEEYGLGLNVGSSVELVYSKHLSTLETWLKNVADSKFPECGLMDDRVSFGKKLMELQTNFLLDIYSEEGEGDEIKTVCDFLDGRKLCGTNRVRGLNPELSGAKKMVDLKTLDLKMNGPSIGNFCSHNFSNNSGDKLDHLSEIKTSAVDVSGEVNTMPSLSEEGDKNDGHDDDDVIVLDPSTVNKESFGRKRKRESMSEMLSWLTGIAKNPCDPAVGSMPEKSKWKSYGSEEIWKQVLLFRQATFFSSEHVSWQGQRMHPCMYDDQVGANYNLRERLKCDKNLTCGDVSSNMGGIQGGSERNPSPHSKVEKLLLDQCSEVPIPVGPSHQAEVPEWTGVTTESDSKWLGSQIWPSAMVKSKIIERDPIGAGRKDSCGCEVQGSVECVRFHIAQKRAKVKLELGVAFYLWNLHKTGEEVRRLWTEEDEKKFEDVVKSNPPSLERCFWDQIFKSFPTKSREDLVSYYFNVFLLQRRGYQNRTTPDDIDSDDDESEYGPLKDSFGHHTHNSCNITLLSPKKPKTMEHSK</sequence>
<dbReference type="CDD" id="cd00167">
    <property type="entry name" value="SANT"/>
    <property type="match status" value="1"/>
</dbReference>
<dbReference type="InterPro" id="IPR001005">
    <property type="entry name" value="SANT/Myb"/>
</dbReference>
<dbReference type="SUPFAM" id="SSF46689">
    <property type="entry name" value="Homeodomain-like"/>
    <property type="match status" value="1"/>
</dbReference>
<reference evidence="4 5" key="1">
    <citation type="journal article" date="2023" name="Plants (Basel)">
        <title>Bridging the Gap: Combining Genomics and Transcriptomics Approaches to Understand Stylosanthes scabra, an Orphan Legume from the Brazilian Caatinga.</title>
        <authorList>
            <person name="Ferreira-Neto J.R.C."/>
            <person name="da Silva M.D."/>
            <person name="Binneck E."/>
            <person name="de Melo N.F."/>
            <person name="da Silva R.H."/>
            <person name="de Melo A.L.T.M."/>
            <person name="Pandolfi V."/>
            <person name="Bustamante F.O."/>
            <person name="Brasileiro-Vidal A.C."/>
            <person name="Benko-Iseppon A.M."/>
        </authorList>
    </citation>
    <scope>NUCLEOTIDE SEQUENCE [LARGE SCALE GENOMIC DNA]</scope>
    <source>
        <tissue evidence="4">Leaves</tissue>
    </source>
</reference>
<organism evidence="4 5">
    <name type="scientific">Stylosanthes scabra</name>
    <dbReference type="NCBI Taxonomy" id="79078"/>
    <lineage>
        <taxon>Eukaryota</taxon>
        <taxon>Viridiplantae</taxon>
        <taxon>Streptophyta</taxon>
        <taxon>Embryophyta</taxon>
        <taxon>Tracheophyta</taxon>
        <taxon>Spermatophyta</taxon>
        <taxon>Magnoliopsida</taxon>
        <taxon>eudicotyledons</taxon>
        <taxon>Gunneridae</taxon>
        <taxon>Pentapetalae</taxon>
        <taxon>rosids</taxon>
        <taxon>fabids</taxon>
        <taxon>Fabales</taxon>
        <taxon>Fabaceae</taxon>
        <taxon>Papilionoideae</taxon>
        <taxon>50 kb inversion clade</taxon>
        <taxon>dalbergioids sensu lato</taxon>
        <taxon>Dalbergieae</taxon>
        <taxon>Pterocarpus clade</taxon>
        <taxon>Stylosanthes</taxon>
    </lineage>
</organism>
<dbReference type="SMART" id="SM00501">
    <property type="entry name" value="BRIGHT"/>
    <property type="match status" value="1"/>
</dbReference>
<dbReference type="PROSITE" id="PS51011">
    <property type="entry name" value="ARID"/>
    <property type="match status" value="1"/>
</dbReference>
<feature type="region of interest" description="Disordered" evidence="2">
    <location>
        <begin position="192"/>
        <end position="212"/>
    </location>
</feature>
<dbReference type="SMART" id="SM01189">
    <property type="entry name" value="ELM2"/>
    <property type="match status" value="1"/>
</dbReference>
<dbReference type="SMART" id="SM00717">
    <property type="entry name" value="SANT"/>
    <property type="match status" value="1"/>
</dbReference>